<name>A0A2L2X8G2_9FIRM</name>
<sequence length="50" mass="5714">MVRTYFAEFDEFEFQFITNPDTVIISAWGKDAAGNLTEAHRIVAKEISSF</sequence>
<accession>A0A2L2X8G2</accession>
<dbReference type="AlphaFoldDB" id="A0A2L2X8G2"/>
<organism evidence="1 2">
    <name type="scientific">Desulfocucumis palustris</name>
    <dbReference type="NCBI Taxonomy" id="1898651"/>
    <lineage>
        <taxon>Bacteria</taxon>
        <taxon>Bacillati</taxon>
        <taxon>Bacillota</taxon>
        <taxon>Clostridia</taxon>
        <taxon>Eubacteriales</taxon>
        <taxon>Desulfocucumaceae</taxon>
        <taxon>Desulfocucumis</taxon>
    </lineage>
</organism>
<gene>
    <name evidence="1" type="ORF">DCCM_0661</name>
</gene>
<dbReference type="EMBL" id="BFAV01000030">
    <property type="protein sequence ID" value="GBF32465.1"/>
    <property type="molecule type" value="Genomic_DNA"/>
</dbReference>
<reference evidence="2" key="1">
    <citation type="submission" date="2018-02" db="EMBL/GenBank/DDBJ databases">
        <title>Genome sequence of Desulfocucumis palustris strain NAW-5.</title>
        <authorList>
            <person name="Watanabe M."/>
            <person name="Kojima H."/>
            <person name="Fukui M."/>
        </authorList>
    </citation>
    <scope>NUCLEOTIDE SEQUENCE [LARGE SCALE GENOMIC DNA]</scope>
    <source>
        <strain evidence="2">NAW-5</strain>
    </source>
</reference>
<comment type="caution">
    <text evidence="1">The sequence shown here is derived from an EMBL/GenBank/DDBJ whole genome shotgun (WGS) entry which is preliminary data.</text>
</comment>
<proteinExistence type="predicted"/>
<dbReference type="Proteomes" id="UP000239549">
    <property type="component" value="Unassembled WGS sequence"/>
</dbReference>
<evidence type="ECO:0000313" key="1">
    <source>
        <dbReference type="EMBL" id="GBF32465.1"/>
    </source>
</evidence>
<keyword evidence="2" id="KW-1185">Reference proteome</keyword>
<protein>
    <submittedName>
        <fullName evidence="1">Uncharacterized protein</fullName>
    </submittedName>
</protein>
<evidence type="ECO:0000313" key="2">
    <source>
        <dbReference type="Proteomes" id="UP000239549"/>
    </source>
</evidence>